<dbReference type="KEGG" id="cdep:91090577"/>
<dbReference type="AlphaFoldDB" id="A0A1E3IJB3"/>
<dbReference type="EMBL" id="CP143791">
    <property type="protein sequence ID" value="WVN91119.1"/>
    <property type="molecule type" value="Genomic_DNA"/>
</dbReference>
<dbReference type="Gene3D" id="6.10.250.2440">
    <property type="match status" value="2"/>
</dbReference>
<reference evidence="2" key="1">
    <citation type="submission" date="2016-06" db="EMBL/GenBank/DDBJ databases">
        <authorList>
            <person name="Cuomo C."/>
            <person name="Litvintseva A."/>
            <person name="Heitman J."/>
            <person name="Chen Y."/>
            <person name="Sun S."/>
            <person name="Springer D."/>
            <person name="Dromer F."/>
            <person name="Young S."/>
            <person name="Zeng Q."/>
            <person name="Chapman S."/>
            <person name="Gujja S."/>
            <person name="Saif S."/>
            <person name="Birren B."/>
        </authorList>
    </citation>
    <scope>NUCLEOTIDE SEQUENCE</scope>
    <source>
        <strain evidence="2">CBS 7841</strain>
    </source>
</reference>
<feature type="region of interest" description="Disordered" evidence="1">
    <location>
        <begin position="37"/>
        <end position="70"/>
    </location>
</feature>
<accession>A0A1E3IJB3</accession>
<reference evidence="2" key="3">
    <citation type="submission" date="2024-01" db="EMBL/GenBank/DDBJ databases">
        <authorList>
            <person name="Coelho M.A."/>
            <person name="David-Palma M."/>
            <person name="Shea T."/>
            <person name="Sun S."/>
            <person name="Cuomo C.A."/>
            <person name="Heitman J."/>
        </authorList>
    </citation>
    <scope>NUCLEOTIDE SEQUENCE</scope>
    <source>
        <strain evidence="2">CBS 7841</strain>
    </source>
</reference>
<dbReference type="RefSeq" id="XP_066071819.1">
    <property type="nucleotide sequence ID" value="XM_066215722.1"/>
</dbReference>
<keyword evidence="3" id="KW-1185">Reference proteome</keyword>
<dbReference type="GeneID" id="91090577"/>
<dbReference type="VEuPathDB" id="FungiDB:L203_02628"/>
<reference evidence="2" key="2">
    <citation type="journal article" date="2022" name="Elife">
        <title>Obligate sexual reproduction of a homothallic fungus closely related to the Cryptococcus pathogenic species complex.</title>
        <authorList>
            <person name="Passer A.R."/>
            <person name="Clancey S.A."/>
            <person name="Shea T."/>
            <person name="David-Palma M."/>
            <person name="Averette A.F."/>
            <person name="Boekhout T."/>
            <person name="Porcel B.M."/>
            <person name="Nowrousian M."/>
            <person name="Cuomo C.A."/>
            <person name="Sun S."/>
            <person name="Heitman J."/>
            <person name="Coelho M.A."/>
        </authorList>
    </citation>
    <scope>NUCLEOTIDE SEQUENCE</scope>
    <source>
        <strain evidence="2">CBS 7841</strain>
    </source>
</reference>
<protein>
    <submittedName>
        <fullName evidence="2">Uncharacterized protein</fullName>
    </submittedName>
</protein>
<dbReference type="Proteomes" id="UP000094043">
    <property type="component" value="Chromosome 8"/>
</dbReference>
<evidence type="ECO:0000313" key="3">
    <source>
        <dbReference type="Proteomes" id="UP000094043"/>
    </source>
</evidence>
<sequence length="70" mass="7510">MSDTGRQSFTDKAASAMKPNEEKSYLEQASDFVSGKMDAAASAVQPQHEKSTTQKMGDAVTGNNKNRDIA</sequence>
<proteinExistence type="predicted"/>
<feature type="region of interest" description="Disordered" evidence="1">
    <location>
        <begin position="1"/>
        <end position="25"/>
    </location>
</feature>
<evidence type="ECO:0000256" key="1">
    <source>
        <dbReference type="SAM" id="MobiDB-lite"/>
    </source>
</evidence>
<dbReference type="Pfam" id="PF04119">
    <property type="entry name" value="HSP9_HSP12"/>
    <property type="match status" value="1"/>
</dbReference>
<dbReference type="PIRSF" id="PIRSF002590">
    <property type="entry name" value="HSP9/HSP12_fun"/>
    <property type="match status" value="1"/>
</dbReference>
<evidence type="ECO:0000313" key="2">
    <source>
        <dbReference type="EMBL" id="WVN91119.1"/>
    </source>
</evidence>
<feature type="compositionally biased region" description="Polar residues" evidence="1">
    <location>
        <begin position="1"/>
        <end position="10"/>
    </location>
</feature>
<gene>
    <name evidence="2" type="ORF">L203_106369</name>
</gene>
<name>A0A1E3IJB3_9TREE</name>
<dbReference type="InterPro" id="IPR007250">
    <property type="entry name" value="HSP9_HSP12"/>
</dbReference>
<dbReference type="OrthoDB" id="2348401at2759"/>
<organism evidence="2 3">
    <name type="scientific">Cryptococcus depauperatus CBS 7841</name>
    <dbReference type="NCBI Taxonomy" id="1295531"/>
    <lineage>
        <taxon>Eukaryota</taxon>
        <taxon>Fungi</taxon>
        <taxon>Dikarya</taxon>
        <taxon>Basidiomycota</taxon>
        <taxon>Agaricomycotina</taxon>
        <taxon>Tremellomycetes</taxon>
        <taxon>Tremellales</taxon>
        <taxon>Cryptococcaceae</taxon>
        <taxon>Cryptococcus</taxon>
    </lineage>
</organism>